<evidence type="ECO:0000313" key="3">
    <source>
        <dbReference type="Proteomes" id="UP000759443"/>
    </source>
</evidence>
<keyword evidence="3" id="KW-1185">Reference proteome</keyword>
<evidence type="ECO:0000256" key="1">
    <source>
        <dbReference type="SAM" id="MobiDB-lite"/>
    </source>
</evidence>
<evidence type="ECO:0000313" key="2">
    <source>
        <dbReference type="EMBL" id="MBP1850978.1"/>
    </source>
</evidence>
<dbReference type="RefSeq" id="WP_209945268.1">
    <property type="nucleotide sequence ID" value="NZ_JAGGJU010000006.1"/>
</dbReference>
<dbReference type="Pfam" id="PF11064">
    <property type="entry name" value="DUF2865"/>
    <property type="match status" value="1"/>
</dbReference>
<gene>
    <name evidence="2" type="ORF">J2Z17_002421</name>
</gene>
<accession>A0ABS4DZ55</accession>
<reference evidence="2 3" key="1">
    <citation type="submission" date="2021-03" db="EMBL/GenBank/DDBJ databases">
        <title>Genomic Encyclopedia of Type Strains, Phase IV (KMG-IV): sequencing the most valuable type-strain genomes for metagenomic binning, comparative biology and taxonomic classification.</title>
        <authorList>
            <person name="Goeker M."/>
        </authorList>
    </citation>
    <scope>NUCLEOTIDE SEQUENCE [LARGE SCALE GENOMIC DNA]</scope>
    <source>
        <strain evidence="2 3">DSM 21600</strain>
    </source>
</reference>
<name>A0ABS4DZ55_9HYPH</name>
<protein>
    <recommendedName>
        <fullName evidence="4">DUF2865 domain-containing protein</fullName>
    </recommendedName>
</protein>
<dbReference type="InterPro" id="IPR021293">
    <property type="entry name" value="DUF2865"/>
</dbReference>
<feature type="compositionally biased region" description="Basic and acidic residues" evidence="1">
    <location>
        <begin position="151"/>
        <end position="162"/>
    </location>
</feature>
<sequence length="367" mass="39945">MNNRYFLLLTVLAGLTLVPAGLVRAAGVCAQLAEQLASLPEVIGSSVQARAISNAINQQNLEMQKAQRQARERNCPTASVTTFGAVHDPVCDDIADALTRMAANQKQLSVQYESVSRAASLTARRARLSAALKKNACTGDEIATAESDDAEATRDRDEEMRPSTDFFSSRQTGEPAGNLDEGRVAEGASDLPPDSGPLRTVCVRTCDGAFFPISSHATPLNFEADAQTCRQMCPGARAELFYHPLRSPESDDMVSAETGRPYSEMPNAYAYRDTTPSDTPACSCNFSAYYQQNMPKGLVRRDKHSYSSVTHIPLVPKKRAETKIDPRERDYDPARDAARQVGPAFVPTETTSIDLMHPRGDGVQPQQ</sequence>
<feature type="region of interest" description="Disordered" evidence="1">
    <location>
        <begin position="143"/>
        <end position="194"/>
    </location>
</feature>
<dbReference type="Proteomes" id="UP000759443">
    <property type="component" value="Unassembled WGS sequence"/>
</dbReference>
<proteinExistence type="predicted"/>
<comment type="caution">
    <text evidence="2">The sequence shown here is derived from an EMBL/GenBank/DDBJ whole genome shotgun (WGS) entry which is preliminary data.</text>
</comment>
<evidence type="ECO:0008006" key="4">
    <source>
        <dbReference type="Google" id="ProtNLM"/>
    </source>
</evidence>
<feature type="compositionally biased region" description="Basic and acidic residues" evidence="1">
    <location>
        <begin position="325"/>
        <end position="338"/>
    </location>
</feature>
<feature type="region of interest" description="Disordered" evidence="1">
    <location>
        <begin position="325"/>
        <end position="367"/>
    </location>
</feature>
<organism evidence="2 3">
    <name type="scientific">Rhizobium halophytocola</name>
    <dbReference type="NCBI Taxonomy" id="735519"/>
    <lineage>
        <taxon>Bacteria</taxon>
        <taxon>Pseudomonadati</taxon>
        <taxon>Pseudomonadota</taxon>
        <taxon>Alphaproteobacteria</taxon>
        <taxon>Hyphomicrobiales</taxon>
        <taxon>Rhizobiaceae</taxon>
        <taxon>Rhizobium/Agrobacterium group</taxon>
        <taxon>Rhizobium</taxon>
    </lineage>
</organism>
<dbReference type="EMBL" id="JAGGJU010000006">
    <property type="protein sequence ID" value="MBP1850978.1"/>
    <property type="molecule type" value="Genomic_DNA"/>
</dbReference>